<dbReference type="PANTHER" id="PTHR42928">
    <property type="entry name" value="TRICARBOXYLATE-BINDING PROTEIN"/>
    <property type="match status" value="1"/>
</dbReference>
<comment type="caution">
    <text evidence="2">The sequence shown here is derived from an EMBL/GenBank/DDBJ whole genome shotgun (WGS) entry which is preliminary data.</text>
</comment>
<dbReference type="InterPro" id="IPR005064">
    <property type="entry name" value="BUG"/>
</dbReference>
<dbReference type="PIRSF" id="PIRSF017082">
    <property type="entry name" value="YflP"/>
    <property type="match status" value="1"/>
</dbReference>
<comment type="similarity">
    <text evidence="1">Belongs to the UPF0065 (bug) family.</text>
</comment>
<dbReference type="Proteomes" id="UP001595420">
    <property type="component" value="Unassembled WGS sequence"/>
</dbReference>
<dbReference type="RefSeq" id="WP_216834484.1">
    <property type="nucleotide sequence ID" value="NZ_JAFNJS010000001.1"/>
</dbReference>
<sequence>MQITRRGILAATLTTPLVARAQEAWPQRPIVLVVPFAPGGPVDNVARPVAEGMRRRLGQAVVVENRAGAGGLVGARVVAAARPDGYTLLVGSPGPLVIAPAAGAADAPDPLRALAPVALIADSPQILAVTKDLPAADLAGFVALAKARPGALNLGSAGIGTTPHLALELFSELAGIRLEHVPYRGTGAALPDLVGGKIEALFGDVSAVLPLVEAGRVRALAVTSDARLPLAPAIPTTAELGYPALVVRNFQALLAPAGTPQAILERLSEAVAEALTDEQVRGALARIGALPARSGPAHLAQYLAAERATWEPVIRRIGLRLE</sequence>
<organism evidence="2 3">
    <name type="scientific">Falsiroseomonas tokyonensis</name>
    <dbReference type="NCBI Taxonomy" id="430521"/>
    <lineage>
        <taxon>Bacteria</taxon>
        <taxon>Pseudomonadati</taxon>
        <taxon>Pseudomonadota</taxon>
        <taxon>Alphaproteobacteria</taxon>
        <taxon>Acetobacterales</taxon>
        <taxon>Roseomonadaceae</taxon>
        <taxon>Falsiroseomonas</taxon>
    </lineage>
</organism>
<evidence type="ECO:0000313" key="3">
    <source>
        <dbReference type="Proteomes" id="UP001595420"/>
    </source>
</evidence>
<gene>
    <name evidence="2" type="ORF">ACFOD3_03060</name>
</gene>
<keyword evidence="3" id="KW-1185">Reference proteome</keyword>
<reference evidence="3" key="1">
    <citation type="journal article" date="2019" name="Int. J. Syst. Evol. Microbiol.">
        <title>The Global Catalogue of Microorganisms (GCM) 10K type strain sequencing project: providing services to taxonomists for standard genome sequencing and annotation.</title>
        <authorList>
            <consortium name="The Broad Institute Genomics Platform"/>
            <consortium name="The Broad Institute Genome Sequencing Center for Infectious Disease"/>
            <person name="Wu L."/>
            <person name="Ma J."/>
        </authorList>
    </citation>
    <scope>NUCLEOTIDE SEQUENCE [LARGE SCALE GENOMIC DNA]</scope>
    <source>
        <strain evidence="3">CGMCC 1.16855</strain>
    </source>
</reference>
<dbReference type="CDD" id="cd07012">
    <property type="entry name" value="PBP2_Bug_TTT"/>
    <property type="match status" value="1"/>
</dbReference>
<proteinExistence type="inferred from homology"/>
<name>A0ABV7BRU1_9PROT</name>
<dbReference type="EMBL" id="JBHRSB010000001">
    <property type="protein sequence ID" value="MFC2998855.1"/>
    <property type="molecule type" value="Genomic_DNA"/>
</dbReference>
<evidence type="ECO:0000256" key="1">
    <source>
        <dbReference type="ARBA" id="ARBA00006987"/>
    </source>
</evidence>
<evidence type="ECO:0000313" key="2">
    <source>
        <dbReference type="EMBL" id="MFC2998855.1"/>
    </source>
</evidence>
<accession>A0ABV7BRU1</accession>
<protein>
    <submittedName>
        <fullName evidence="2">Bug family tripartite tricarboxylate transporter substrate binding protein</fullName>
    </submittedName>
</protein>
<dbReference type="PANTHER" id="PTHR42928:SF5">
    <property type="entry name" value="BLR1237 PROTEIN"/>
    <property type="match status" value="1"/>
</dbReference>
<dbReference type="Pfam" id="PF03401">
    <property type="entry name" value="TctC"/>
    <property type="match status" value="1"/>
</dbReference>